<keyword evidence="18" id="KW-0624">Polysaccharide degradation</keyword>
<keyword evidence="11 23" id="KW-0732">Signal</keyword>
<evidence type="ECO:0000256" key="7">
    <source>
        <dbReference type="ARBA" id="ARBA00022475"/>
    </source>
</evidence>
<dbReference type="GO" id="GO:0009277">
    <property type="term" value="C:fungal-type cell wall"/>
    <property type="evidence" value="ECO:0007669"/>
    <property type="project" value="TreeGrafter"/>
</dbReference>
<comment type="subcellular location">
    <subcellularLocation>
        <location evidence="3">Cell membrane</location>
        <topology evidence="3">Lipid-anchor</topology>
        <topology evidence="3">GPI-anchor</topology>
    </subcellularLocation>
    <subcellularLocation>
        <location evidence="2">Secreted</location>
        <location evidence="2">Cell wall</location>
    </subcellularLocation>
</comment>
<feature type="chain" id="PRO_5025351611" description="Probable glucan endo-1,3-beta-glucosidase eglC" evidence="23">
    <location>
        <begin position="18"/>
        <end position="288"/>
    </location>
</feature>
<evidence type="ECO:0000256" key="16">
    <source>
        <dbReference type="ARBA" id="ARBA00023288"/>
    </source>
</evidence>
<dbReference type="GO" id="GO:0005886">
    <property type="term" value="C:plasma membrane"/>
    <property type="evidence" value="ECO:0007669"/>
    <property type="project" value="UniProtKB-SubCell"/>
</dbReference>
<name>A0A6A7C542_9PEZI</name>
<protein>
    <recommendedName>
        <fullName evidence="6">Probable glucan endo-1,3-beta-glucosidase eglC</fullName>
        <ecNumber evidence="5">3.2.1.39</ecNumber>
    </recommendedName>
    <alternativeName>
        <fullName evidence="20">Endo-1,3-beta-glucanase eglC</fullName>
    </alternativeName>
    <alternativeName>
        <fullName evidence="21">Laminarinase eglC</fullName>
    </alternativeName>
</protein>
<keyword evidence="12 24" id="KW-0378">Hydrolase</keyword>
<keyword evidence="25" id="KW-1185">Reference proteome</keyword>
<evidence type="ECO:0000256" key="12">
    <source>
        <dbReference type="ARBA" id="ARBA00022801"/>
    </source>
</evidence>
<dbReference type="InterPro" id="IPR000490">
    <property type="entry name" value="Glyco_hydro_17"/>
</dbReference>
<keyword evidence="9" id="KW-0964">Secreted</keyword>
<evidence type="ECO:0000256" key="1">
    <source>
        <dbReference type="ARBA" id="ARBA00000382"/>
    </source>
</evidence>
<dbReference type="PANTHER" id="PTHR16631:SF13">
    <property type="entry name" value="GLUCAN ENDO-1,3-BETA-GLUCOSIDASE EGLC-RELATED"/>
    <property type="match status" value="1"/>
</dbReference>
<dbReference type="EC" id="3.2.1.39" evidence="5"/>
<dbReference type="Pfam" id="PF00332">
    <property type="entry name" value="Glyco_hydro_17"/>
    <property type="match status" value="1"/>
</dbReference>
<keyword evidence="14" id="KW-0325">Glycoprotein</keyword>
<dbReference type="Gene3D" id="3.20.20.80">
    <property type="entry name" value="Glycosidases"/>
    <property type="match status" value="1"/>
</dbReference>
<evidence type="ECO:0000256" key="9">
    <source>
        <dbReference type="ARBA" id="ARBA00022525"/>
    </source>
</evidence>
<dbReference type="GO" id="GO:0071555">
    <property type="term" value="P:cell wall organization"/>
    <property type="evidence" value="ECO:0007669"/>
    <property type="project" value="UniProtKB-KW"/>
</dbReference>
<reference evidence="24" key="1">
    <citation type="journal article" date="2020" name="Stud. Mycol.">
        <title>101 Dothideomycetes genomes: a test case for predicting lifestyles and emergence of pathogens.</title>
        <authorList>
            <person name="Haridas S."/>
            <person name="Albert R."/>
            <person name="Binder M."/>
            <person name="Bloem J."/>
            <person name="Labutti K."/>
            <person name="Salamov A."/>
            <person name="Andreopoulos B."/>
            <person name="Baker S."/>
            <person name="Barry K."/>
            <person name="Bills G."/>
            <person name="Bluhm B."/>
            <person name="Cannon C."/>
            <person name="Castanera R."/>
            <person name="Culley D."/>
            <person name="Daum C."/>
            <person name="Ezra D."/>
            <person name="Gonzalez J."/>
            <person name="Henrissat B."/>
            <person name="Kuo A."/>
            <person name="Liang C."/>
            <person name="Lipzen A."/>
            <person name="Lutzoni F."/>
            <person name="Magnuson J."/>
            <person name="Mondo S."/>
            <person name="Nolan M."/>
            <person name="Ohm R."/>
            <person name="Pangilinan J."/>
            <person name="Park H.-J."/>
            <person name="Ramirez L."/>
            <person name="Alfaro M."/>
            <person name="Sun H."/>
            <person name="Tritt A."/>
            <person name="Yoshinaga Y."/>
            <person name="Zwiers L.-H."/>
            <person name="Turgeon B."/>
            <person name="Goodwin S."/>
            <person name="Spatafora J."/>
            <person name="Crous P."/>
            <person name="Grigoriev I."/>
        </authorList>
    </citation>
    <scope>NUCLEOTIDE SEQUENCE</scope>
    <source>
        <strain evidence="24">CBS 480.64</strain>
    </source>
</reference>
<dbReference type="InterPro" id="IPR050732">
    <property type="entry name" value="Beta-glucan_modifiers"/>
</dbReference>
<keyword evidence="13" id="KW-0472">Membrane</keyword>
<evidence type="ECO:0000256" key="11">
    <source>
        <dbReference type="ARBA" id="ARBA00022729"/>
    </source>
</evidence>
<feature type="signal peptide" evidence="23">
    <location>
        <begin position="1"/>
        <end position="17"/>
    </location>
</feature>
<dbReference type="GO" id="GO:0005576">
    <property type="term" value="C:extracellular region"/>
    <property type="evidence" value="ECO:0007669"/>
    <property type="project" value="TreeGrafter"/>
</dbReference>
<keyword evidence="16" id="KW-0449">Lipoprotein</keyword>
<keyword evidence="17" id="KW-0961">Cell wall biogenesis/degradation</keyword>
<evidence type="ECO:0000256" key="8">
    <source>
        <dbReference type="ARBA" id="ARBA00022512"/>
    </source>
</evidence>
<proteinExistence type="inferred from homology"/>
<dbReference type="PANTHER" id="PTHR16631">
    <property type="entry name" value="GLUCAN 1,3-BETA-GLUCOSIDASE"/>
    <property type="match status" value="1"/>
</dbReference>
<comment type="function">
    <text evidence="19">Glucanases play a role in cell expansion during growth, in cell-cell fusion during mating, and in spore release during sporulation. This enzyme may be involved in beta-glucan degradation and also function biosynthetically as a transglycosylase.</text>
</comment>
<evidence type="ECO:0000256" key="6">
    <source>
        <dbReference type="ARBA" id="ARBA00019762"/>
    </source>
</evidence>
<evidence type="ECO:0000256" key="18">
    <source>
        <dbReference type="ARBA" id="ARBA00023326"/>
    </source>
</evidence>
<dbReference type="GO" id="GO:0009986">
    <property type="term" value="C:cell surface"/>
    <property type="evidence" value="ECO:0007669"/>
    <property type="project" value="TreeGrafter"/>
</dbReference>
<organism evidence="24 25">
    <name type="scientific">Piedraia hortae CBS 480.64</name>
    <dbReference type="NCBI Taxonomy" id="1314780"/>
    <lineage>
        <taxon>Eukaryota</taxon>
        <taxon>Fungi</taxon>
        <taxon>Dikarya</taxon>
        <taxon>Ascomycota</taxon>
        <taxon>Pezizomycotina</taxon>
        <taxon>Dothideomycetes</taxon>
        <taxon>Dothideomycetidae</taxon>
        <taxon>Capnodiales</taxon>
        <taxon>Piedraiaceae</taxon>
        <taxon>Piedraia</taxon>
    </lineage>
</organism>
<dbReference type="GO" id="GO:0000272">
    <property type="term" value="P:polysaccharide catabolic process"/>
    <property type="evidence" value="ECO:0007669"/>
    <property type="project" value="UniProtKB-KW"/>
</dbReference>
<evidence type="ECO:0000256" key="20">
    <source>
        <dbReference type="ARBA" id="ARBA00032134"/>
    </source>
</evidence>
<evidence type="ECO:0000256" key="21">
    <source>
        <dbReference type="ARBA" id="ARBA00032906"/>
    </source>
</evidence>
<evidence type="ECO:0000256" key="5">
    <source>
        <dbReference type="ARBA" id="ARBA00012780"/>
    </source>
</evidence>
<keyword evidence="8" id="KW-0134">Cell wall</keyword>
<evidence type="ECO:0000313" key="25">
    <source>
        <dbReference type="Proteomes" id="UP000799421"/>
    </source>
</evidence>
<evidence type="ECO:0000256" key="17">
    <source>
        <dbReference type="ARBA" id="ARBA00023316"/>
    </source>
</evidence>
<sequence length="288" mass="31568">MRFSLAALAAVLPFTSAYYKGFNVAAQNPDGSCKSQQQWTDAFNKLKAHPEHVTSVRVYASSDCGTLANAVPAAIAANVGLLVGVWATDETHFNNEKAALQQAITAHGSDWIIAISVGSEDLYRMDIDPATLVSRINDVRTMVRGMGVQKSVGHVDTWTRWINGTNADVIRASDFIGLNTFPYFEHASIDDAYQTFWNAVSVTRKQVNKISPGKWVWLTETGWPLSGASLGPAKPSVQNAQKYWTDVACDVFKKMHVFWYIDVDYNAGLPFGIFGKDGSAQYGLTKCA</sequence>
<evidence type="ECO:0000256" key="2">
    <source>
        <dbReference type="ARBA" id="ARBA00004191"/>
    </source>
</evidence>
<keyword evidence="7" id="KW-1003">Cell membrane</keyword>
<evidence type="ECO:0000256" key="13">
    <source>
        <dbReference type="ARBA" id="ARBA00023136"/>
    </source>
</evidence>
<evidence type="ECO:0000256" key="3">
    <source>
        <dbReference type="ARBA" id="ARBA00004609"/>
    </source>
</evidence>
<dbReference type="GO" id="GO:0098552">
    <property type="term" value="C:side of membrane"/>
    <property type="evidence" value="ECO:0007669"/>
    <property type="project" value="UniProtKB-KW"/>
</dbReference>
<dbReference type="GO" id="GO:0042973">
    <property type="term" value="F:glucan endo-1,3-beta-D-glucosidase activity"/>
    <property type="evidence" value="ECO:0007669"/>
    <property type="project" value="UniProtKB-EC"/>
</dbReference>
<evidence type="ECO:0000256" key="14">
    <source>
        <dbReference type="ARBA" id="ARBA00023180"/>
    </source>
</evidence>
<evidence type="ECO:0000256" key="15">
    <source>
        <dbReference type="ARBA" id="ARBA00023277"/>
    </source>
</evidence>
<dbReference type="AlphaFoldDB" id="A0A6A7C542"/>
<evidence type="ECO:0000256" key="19">
    <source>
        <dbReference type="ARBA" id="ARBA00025152"/>
    </source>
</evidence>
<dbReference type="Proteomes" id="UP000799421">
    <property type="component" value="Unassembled WGS sequence"/>
</dbReference>
<accession>A0A6A7C542</accession>
<dbReference type="EMBL" id="MU005968">
    <property type="protein sequence ID" value="KAF2862075.1"/>
    <property type="molecule type" value="Genomic_DNA"/>
</dbReference>
<gene>
    <name evidence="24" type="ORF">K470DRAFT_213624</name>
</gene>
<dbReference type="InterPro" id="IPR017853">
    <property type="entry name" value="GH"/>
</dbReference>
<dbReference type="SUPFAM" id="SSF51445">
    <property type="entry name" value="(Trans)glycosidases"/>
    <property type="match status" value="1"/>
</dbReference>
<evidence type="ECO:0000256" key="23">
    <source>
        <dbReference type="SAM" id="SignalP"/>
    </source>
</evidence>
<comment type="similarity">
    <text evidence="4 22">Belongs to the glycosyl hydrolase 17 family.</text>
</comment>
<evidence type="ECO:0000256" key="4">
    <source>
        <dbReference type="ARBA" id="ARBA00008773"/>
    </source>
</evidence>
<keyword evidence="10" id="KW-0336">GPI-anchor</keyword>
<evidence type="ECO:0000256" key="22">
    <source>
        <dbReference type="RuleBase" id="RU004335"/>
    </source>
</evidence>
<dbReference type="OrthoDB" id="77201at2759"/>
<evidence type="ECO:0000313" key="24">
    <source>
        <dbReference type="EMBL" id="KAF2862075.1"/>
    </source>
</evidence>
<comment type="catalytic activity">
    <reaction evidence="1">
        <text>Hydrolysis of (1-&gt;3)-beta-D-glucosidic linkages in (1-&gt;3)-beta-D-glucans.</text>
        <dbReference type="EC" id="3.2.1.39"/>
    </reaction>
</comment>
<evidence type="ECO:0000256" key="10">
    <source>
        <dbReference type="ARBA" id="ARBA00022622"/>
    </source>
</evidence>
<keyword evidence="15" id="KW-0119">Carbohydrate metabolism</keyword>